<dbReference type="SMART" id="SM00647">
    <property type="entry name" value="IBR"/>
    <property type="match status" value="2"/>
</dbReference>
<comment type="catalytic activity">
    <reaction evidence="1">
        <text>[E2 ubiquitin-conjugating enzyme]-S-ubiquitinyl-L-cysteine + [acceptor protein]-L-lysine = [E2 ubiquitin-conjugating enzyme]-L-cysteine + [acceptor protein]-N(6)-ubiquitinyl-L-lysine.</text>
        <dbReference type="EC" id="2.3.2.31"/>
    </reaction>
</comment>
<keyword evidence="7" id="KW-0833">Ubl conjugation pathway</keyword>
<dbReference type="InterPro" id="IPR013083">
    <property type="entry name" value="Znf_RING/FYVE/PHD"/>
</dbReference>
<evidence type="ECO:0000256" key="1">
    <source>
        <dbReference type="ARBA" id="ARBA00001798"/>
    </source>
</evidence>
<evidence type="ECO:0000256" key="5">
    <source>
        <dbReference type="ARBA" id="ARBA00022737"/>
    </source>
</evidence>
<dbReference type="Proteomes" id="UP000187209">
    <property type="component" value="Unassembled WGS sequence"/>
</dbReference>
<evidence type="ECO:0000256" key="3">
    <source>
        <dbReference type="ARBA" id="ARBA00022679"/>
    </source>
</evidence>
<gene>
    <name evidence="13" type="ORF">SteCoe_21497</name>
</gene>
<evidence type="ECO:0000256" key="6">
    <source>
        <dbReference type="ARBA" id="ARBA00022771"/>
    </source>
</evidence>
<feature type="domain" description="RING-type" evidence="11">
    <location>
        <begin position="104"/>
        <end position="153"/>
    </location>
</feature>
<feature type="domain" description="RING-type" evidence="12">
    <location>
        <begin position="100"/>
        <end position="307"/>
    </location>
</feature>
<accession>A0A1R2BPY6</accession>
<feature type="coiled-coil region" evidence="10">
    <location>
        <begin position="454"/>
        <end position="488"/>
    </location>
</feature>
<dbReference type="Pfam" id="PF01485">
    <property type="entry name" value="IBR"/>
    <property type="match status" value="2"/>
</dbReference>
<dbReference type="InterPro" id="IPR031127">
    <property type="entry name" value="E3_UB_ligase_RBR"/>
</dbReference>
<dbReference type="SMART" id="SM00184">
    <property type="entry name" value="RING"/>
    <property type="match status" value="2"/>
</dbReference>
<dbReference type="GO" id="GO:0061630">
    <property type="term" value="F:ubiquitin protein ligase activity"/>
    <property type="evidence" value="ECO:0007669"/>
    <property type="project" value="UniProtKB-EC"/>
</dbReference>
<dbReference type="Gene3D" id="3.30.40.10">
    <property type="entry name" value="Zinc/RING finger domain, C3HC4 (zinc finger)"/>
    <property type="match status" value="1"/>
</dbReference>
<dbReference type="PANTHER" id="PTHR11685">
    <property type="entry name" value="RBR FAMILY RING FINGER AND IBR DOMAIN-CONTAINING"/>
    <property type="match status" value="1"/>
</dbReference>
<evidence type="ECO:0000256" key="10">
    <source>
        <dbReference type="SAM" id="Coils"/>
    </source>
</evidence>
<keyword evidence="14" id="KW-1185">Reference proteome</keyword>
<dbReference type="InterPro" id="IPR001841">
    <property type="entry name" value="Znf_RING"/>
</dbReference>
<name>A0A1R2BPY6_9CILI</name>
<dbReference type="InterPro" id="IPR002867">
    <property type="entry name" value="IBR_dom"/>
</dbReference>
<evidence type="ECO:0000313" key="13">
    <source>
        <dbReference type="EMBL" id="OMJ78655.1"/>
    </source>
</evidence>
<dbReference type="InterPro" id="IPR001876">
    <property type="entry name" value="Znf_RanBP2"/>
</dbReference>
<dbReference type="InterPro" id="IPR044066">
    <property type="entry name" value="TRIAD_supradom"/>
</dbReference>
<dbReference type="GO" id="GO:0016567">
    <property type="term" value="P:protein ubiquitination"/>
    <property type="evidence" value="ECO:0007669"/>
    <property type="project" value="InterPro"/>
</dbReference>
<evidence type="ECO:0000256" key="4">
    <source>
        <dbReference type="ARBA" id="ARBA00022723"/>
    </source>
</evidence>
<protein>
    <recommendedName>
        <fullName evidence="2">RBR-type E3 ubiquitin transferase</fullName>
        <ecNumber evidence="2">2.3.2.31</ecNumber>
    </recommendedName>
</protein>
<keyword evidence="6 9" id="KW-0863">Zinc-finger</keyword>
<keyword evidence="4" id="KW-0479">Metal-binding</keyword>
<evidence type="ECO:0000259" key="12">
    <source>
        <dbReference type="PROSITE" id="PS51873"/>
    </source>
</evidence>
<reference evidence="13 14" key="1">
    <citation type="submission" date="2016-11" db="EMBL/GenBank/DDBJ databases">
        <title>The macronuclear genome of Stentor coeruleus: a giant cell with tiny introns.</title>
        <authorList>
            <person name="Slabodnick M."/>
            <person name="Ruby J.G."/>
            <person name="Reiff S.B."/>
            <person name="Swart E.C."/>
            <person name="Gosai S."/>
            <person name="Prabakaran S."/>
            <person name="Witkowska E."/>
            <person name="Larue G.E."/>
            <person name="Fisher S."/>
            <person name="Freeman R.M."/>
            <person name="Gunawardena J."/>
            <person name="Chu W."/>
            <person name="Stover N.A."/>
            <person name="Gregory B.D."/>
            <person name="Nowacki M."/>
            <person name="Derisi J."/>
            <person name="Roy S.W."/>
            <person name="Marshall W.F."/>
            <person name="Sood P."/>
        </authorList>
    </citation>
    <scope>NUCLEOTIDE SEQUENCE [LARGE SCALE GENOMIC DNA]</scope>
    <source>
        <strain evidence="13">WM001</strain>
    </source>
</reference>
<sequence>MKVTFQDSEQNSFESSRCPRALELFLKDQQYEKLTLGDIESRQCSAIMHLAEALDIDLGPAAVMLIENRWSPFQVIGRIYSRDIRELPKRKVYITPTSKSLVKCKICQRSVSAFDMRALECDHETCLECYTRYLEEAVVTGRLCARTKCPVQQCKVLVPEVLFKDLLVKDKFETYKIFVCQSYADGRKDVGWCFNPSCHSTSAYLNITSYEICCGCEHIWCFRCGQDSHRPLSCEESFLWQEKSSAEYSRAWIWPDMKNCPNCMYNVKNTTGLLRIICKCGYTFCWNCSQNWYRHYNSESFSCIKFSAAGISFPKRRESIIKQASDSLSRLQHYYRRFKTHKAFSEKAAEKALQAKIDAEYIRVLMKESSMFNFYYEAACDVSLCLRYLAFSYAFEYFMTSVKKLQIYEQFQKRLEQSVGQLEELLASDLKSFLTEEDNNQKLSPGLSMFRSRVNDARDKVEDNFVELRRMENRLDELVNDGEMLEDKGLVSLINFNLAQFWICLPCKSANQDADDICSACMTPRST</sequence>
<evidence type="ECO:0000256" key="7">
    <source>
        <dbReference type="ARBA" id="ARBA00022786"/>
    </source>
</evidence>
<dbReference type="GO" id="GO:0008270">
    <property type="term" value="F:zinc ion binding"/>
    <property type="evidence" value="ECO:0007669"/>
    <property type="project" value="UniProtKB-KW"/>
</dbReference>
<dbReference type="PROSITE" id="PS50089">
    <property type="entry name" value="ZF_RING_2"/>
    <property type="match status" value="2"/>
</dbReference>
<keyword evidence="8" id="KW-0862">Zinc</keyword>
<dbReference type="OrthoDB" id="313082at2759"/>
<dbReference type="EMBL" id="MPUH01000511">
    <property type="protein sequence ID" value="OMJ78655.1"/>
    <property type="molecule type" value="Genomic_DNA"/>
</dbReference>
<evidence type="ECO:0000313" key="14">
    <source>
        <dbReference type="Proteomes" id="UP000187209"/>
    </source>
</evidence>
<dbReference type="EC" id="2.3.2.31" evidence="2"/>
<evidence type="ECO:0000256" key="9">
    <source>
        <dbReference type="PROSITE-ProRule" id="PRU00175"/>
    </source>
</evidence>
<evidence type="ECO:0000256" key="2">
    <source>
        <dbReference type="ARBA" id="ARBA00012251"/>
    </source>
</evidence>
<dbReference type="Gene3D" id="1.20.120.1750">
    <property type="match status" value="1"/>
</dbReference>
<organism evidence="13 14">
    <name type="scientific">Stentor coeruleus</name>
    <dbReference type="NCBI Taxonomy" id="5963"/>
    <lineage>
        <taxon>Eukaryota</taxon>
        <taxon>Sar</taxon>
        <taxon>Alveolata</taxon>
        <taxon>Ciliophora</taxon>
        <taxon>Postciliodesmatophora</taxon>
        <taxon>Heterotrichea</taxon>
        <taxon>Heterotrichida</taxon>
        <taxon>Stentoridae</taxon>
        <taxon>Stentor</taxon>
    </lineage>
</organism>
<keyword evidence="3" id="KW-0808">Transferase</keyword>
<evidence type="ECO:0000259" key="11">
    <source>
        <dbReference type="PROSITE" id="PS50089"/>
    </source>
</evidence>
<comment type="caution">
    <text evidence="13">The sequence shown here is derived from an EMBL/GenBank/DDBJ whole genome shotgun (WGS) entry which is preliminary data.</text>
</comment>
<dbReference type="AlphaFoldDB" id="A0A1R2BPY6"/>
<dbReference type="SUPFAM" id="SSF57850">
    <property type="entry name" value="RING/U-box"/>
    <property type="match status" value="2"/>
</dbReference>
<keyword evidence="10" id="KW-0175">Coiled coil</keyword>
<keyword evidence="5" id="KW-0677">Repeat</keyword>
<dbReference type="PROSITE" id="PS51873">
    <property type="entry name" value="TRIAD"/>
    <property type="match status" value="1"/>
</dbReference>
<proteinExistence type="predicted"/>
<feature type="domain" description="RING-type" evidence="11">
    <location>
        <begin position="260"/>
        <end position="303"/>
    </location>
</feature>
<evidence type="ECO:0000256" key="8">
    <source>
        <dbReference type="ARBA" id="ARBA00022833"/>
    </source>
</evidence>
<dbReference type="PROSITE" id="PS01358">
    <property type="entry name" value="ZF_RANBP2_1"/>
    <property type="match status" value="1"/>
</dbReference>